<accession>A0A4U0Z0H5</accession>
<organism evidence="5 6">
    <name type="scientific">Cereibacter changlensis</name>
    <dbReference type="NCBI Taxonomy" id="402884"/>
    <lineage>
        <taxon>Bacteria</taxon>
        <taxon>Pseudomonadati</taxon>
        <taxon>Pseudomonadota</taxon>
        <taxon>Alphaproteobacteria</taxon>
        <taxon>Rhodobacterales</taxon>
        <taxon>Paracoccaceae</taxon>
        <taxon>Cereibacter</taxon>
    </lineage>
</organism>
<evidence type="ECO:0000256" key="1">
    <source>
        <dbReference type="ARBA" id="ARBA00006739"/>
    </source>
</evidence>
<sequence>MLRADQLPRLLVGIATTGRPEILGHTLRVLAGQSRPADRLLLCAAEGSETAGLPALPGMQLLTAPRGLTRQRNAILEQAAAEDVILFLDDDFLPAPDYLERLAQAFAAHPEVVMMTGRVLADGIGGAGLGPEEAARILAASPPDPAAGMTPVYNGYGCNMAFRAGPVLAGLRFDDRLPLYGWLEDVDFSRRISGHGRIMRNDALRGVHLGVKSGRTSGVRLGYSQIANPLHLIARRSMSPPRALLMLARNVAANGLKALRPEPWVDRRGRLRGNLLAFGDLLRGRLAPERALELP</sequence>
<name>A0A4U0Z0H5_9RHOB</name>
<dbReference type="InterPro" id="IPR001173">
    <property type="entry name" value="Glyco_trans_2-like"/>
</dbReference>
<dbReference type="SUPFAM" id="SSF53448">
    <property type="entry name" value="Nucleotide-diphospho-sugar transferases"/>
    <property type="match status" value="1"/>
</dbReference>
<dbReference type="Gene3D" id="3.90.550.10">
    <property type="entry name" value="Spore Coat Polysaccharide Biosynthesis Protein SpsA, Chain A"/>
    <property type="match status" value="1"/>
</dbReference>
<dbReference type="Proteomes" id="UP000306340">
    <property type="component" value="Unassembled WGS sequence"/>
</dbReference>
<dbReference type="AlphaFoldDB" id="A0A4U0Z0H5"/>
<dbReference type="PANTHER" id="PTHR43179">
    <property type="entry name" value="RHAMNOSYLTRANSFERASE WBBL"/>
    <property type="match status" value="1"/>
</dbReference>
<evidence type="ECO:0000256" key="2">
    <source>
        <dbReference type="ARBA" id="ARBA00022676"/>
    </source>
</evidence>
<dbReference type="RefSeq" id="WP_136794038.1">
    <property type="nucleotide sequence ID" value="NZ_SWAU01000260.1"/>
</dbReference>
<dbReference type="CDD" id="cd00761">
    <property type="entry name" value="Glyco_tranf_GTA_type"/>
    <property type="match status" value="1"/>
</dbReference>
<comment type="similarity">
    <text evidence="1">Belongs to the glycosyltransferase 2 family.</text>
</comment>
<evidence type="ECO:0000259" key="4">
    <source>
        <dbReference type="Pfam" id="PF00535"/>
    </source>
</evidence>
<gene>
    <name evidence="5" type="ORF">FAZ78_19705</name>
</gene>
<dbReference type="PANTHER" id="PTHR43179:SF12">
    <property type="entry name" value="GALACTOFURANOSYLTRANSFERASE GLFT2"/>
    <property type="match status" value="1"/>
</dbReference>
<keyword evidence="3 5" id="KW-0808">Transferase</keyword>
<evidence type="ECO:0000313" key="6">
    <source>
        <dbReference type="Proteomes" id="UP000306340"/>
    </source>
</evidence>
<comment type="caution">
    <text evidence="5">The sequence shown here is derived from an EMBL/GenBank/DDBJ whole genome shotgun (WGS) entry which is preliminary data.</text>
</comment>
<evidence type="ECO:0000313" key="5">
    <source>
        <dbReference type="EMBL" id="TKA94903.1"/>
    </source>
</evidence>
<dbReference type="EMBL" id="SWAU01000260">
    <property type="protein sequence ID" value="TKA94903.1"/>
    <property type="molecule type" value="Genomic_DNA"/>
</dbReference>
<feature type="domain" description="Glycosyltransferase 2-like" evidence="4">
    <location>
        <begin position="65"/>
        <end position="119"/>
    </location>
</feature>
<proteinExistence type="inferred from homology"/>
<dbReference type="InterPro" id="IPR029044">
    <property type="entry name" value="Nucleotide-diphossugar_trans"/>
</dbReference>
<evidence type="ECO:0000256" key="3">
    <source>
        <dbReference type="ARBA" id="ARBA00022679"/>
    </source>
</evidence>
<reference evidence="5 6" key="1">
    <citation type="submission" date="2019-04" db="EMBL/GenBank/DDBJ databases">
        <title>Crypto-aerobic microbial life in anoxic (sulfidic) marine sediments.</title>
        <authorList>
            <person name="Bhattacharya S."/>
            <person name="Roy C."/>
            <person name="Mondal N."/>
            <person name="Sarkar J."/>
            <person name="Mandal S."/>
            <person name="Rameez M.J."/>
            <person name="Ghosh W."/>
        </authorList>
    </citation>
    <scope>NUCLEOTIDE SEQUENCE [LARGE SCALE GENOMIC DNA]</scope>
    <source>
        <strain evidence="5 6">SBBC</strain>
    </source>
</reference>
<keyword evidence="2" id="KW-0328">Glycosyltransferase</keyword>
<dbReference type="GO" id="GO:0016757">
    <property type="term" value="F:glycosyltransferase activity"/>
    <property type="evidence" value="ECO:0007669"/>
    <property type="project" value="UniProtKB-KW"/>
</dbReference>
<protein>
    <submittedName>
        <fullName evidence="5">Glycosyltransferase</fullName>
    </submittedName>
</protein>
<dbReference type="Pfam" id="PF00535">
    <property type="entry name" value="Glycos_transf_2"/>
    <property type="match status" value="1"/>
</dbReference>